<sequence>MEYNQDYFEALLFEKVAGILSEDDNHIAEKGIADFPELNE</sequence>
<reference evidence="1 2" key="1">
    <citation type="submission" date="2019-03" db="EMBL/GenBank/DDBJ databases">
        <title>Genomic Encyclopedia of Archaeal and Bacterial Type Strains, Phase II (KMG-II): from individual species to whole genera.</title>
        <authorList>
            <person name="Goeker M."/>
        </authorList>
    </citation>
    <scope>NUCLEOTIDE SEQUENCE [LARGE SCALE GENOMIC DNA]</scope>
    <source>
        <strain evidence="1 2">DSM 19034</strain>
    </source>
</reference>
<organism evidence="1 2">
    <name type="scientific">Pedobacter duraquae</name>
    <dbReference type="NCBI Taxonomy" id="425511"/>
    <lineage>
        <taxon>Bacteria</taxon>
        <taxon>Pseudomonadati</taxon>
        <taxon>Bacteroidota</taxon>
        <taxon>Sphingobacteriia</taxon>
        <taxon>Sphingobacteriales</taxon>
        <taxon>Sphingobacteriaceae</taxon>
        <taxon>Pedobacter</taxon>
    </lineage>
</organism>
<dbReference type="RefSeq" id="WP_262711532.1">
    <property type="nucleotide sequence ID" value="NZ_SNWM01000005.1"/>
</dbReference>
<keyword evidence="2" id="KW-1185">Reference proteome</keyword>
<protein>
    <submittedName>
        <fullName evidence="1">Uncharacterized protein</fullName>
    </submittedName>
</protein>
<gene>
    <name evidence="1" type="ORF">CLV32_3998</name>
</gene>
<dbReference type="Proteomes" id="UP000295499">
    <property type="component" value="Unassembled WGS sequence"/>
</dbReference>
<dbReference type="AlphaFoldDB" id="A0A4R6IEZ4"/>
<evidence type="ECO:0000313" key="2">
    <source>
        <dbReference type="Proteomes" id="UP000295499"/>
    </source>
</evidence>
<accession>A0A4R6IEZ4</accession>
<comment type="caution">
    <text evidence="1">The sequence shown here is derived from an EMBL/GenBank/DDBJ whole genome shotgun (WGS) entry which is preliminary data.</text>
</comment>
<name>A0A4R6IEZ4_9SPHI</name>
<dbReference type="EMBL" id="SNWM01000005">
    <property type="protein sequence ID" value="TDO20238.1"/>
    <property type="molecule type" value="Genomic_DNA"/>
</dbReference>
<evidence type="ECO:0000313" key="1">
    <source>
        <dbReference type="EMBL" id="TDO20238.1"/>
    </source>
</evidence>
<proteinExistence type="predicted"/>